<keyword evidence="2" id="KW-1185">Reference proteome</keyword>
<protein>
    <submittedName>
        <fullName evidence="1">Uncharacterized protein</fullName>
    </submittedName>
</protein>
<accession>A0ABZ2F255</accession>
<name>A0ABZ2F255_METCP</name>
<organism evidence="1 2">
    <name type="scientific">Methylococcus capsulatus</name>
    <dbReference type="NCBI Taxonomy" id="414"/>
    <lineage>
        <taxon>Bacteria</taxon>
        <taxon>Pseudomonadati</taxon>
        <taxon>Pseudomonadota</taxon>
        <taxon>Gammaproteobacteria</taxon>
        <taxon>Methylococcales</taxon>
        <taxon>Methylococcaceae</taxon>
        <taxon>Methylococcus</taxon>
    </lineage>
</organism>
<gene>
    <name evidence="1" type="ORF">N4J17_12465</name>
</gene>
<proteinExistence type="predicted"/>
<dbReference type="RefSeq" id="WP_232470168.1">
    <property type="nucleotide sequence ID" value="NZ_CP104311.1"/>
</dbReference>
<evidence type="ECO:0000313" key="2">
    <source>
        <dbReference type="Proteomes" id="UP001359308"/>
    </source>
</evidence>
<dbReference type="EMBL" id="CP104311">
    <property type="protein sequence ID" value="WWF01274.1"/>
    <property type="molecule type" value="Genomic_DNA"/>
</dbReference>
<evidence type="ECO:0000313" key="1">
    <source>
        <dbReference type="EMBL" id="WWF01274.1"/>
    </source>
</evidence>
<dbReference type="Proteomes" id="UP001359308">
    <property type="component" value="Chromosome"/>
</dbReference>
<sequence length="142" mass="16035">MKQAIIFHLKRILMDKHTPVVALLLVLGMPAHASIEGQWLCKIKTQTVTTVHGRQHVSYDKSVAELILNEDGSYTSTTPVLRDFVMTGHFKQNGFKFSFRPNYEDLIFVVEEGCRQTGMECKVYGISGRSKGKITANESRCQ</sequence>
<reference evidence="1 2" key="1">
    <citation type="submission" date="2022-09" db="EMBL/GenBank/DDBJ databases">
        <authorList>
            <person name="Giprobiosintez L."/>
        </authorList>
    </citation>
    <scope>NUCLEOTIDE SEQUENCE [LARGE SCALE GENOMIC DNA]</scope>
    <source>
        <strain evidence="2">VKPM-B-12549 (GBS-15)</strain>
    </source>
</reference>